<dbReference type="PANTHER" id="PTHR43453:SF1">
    <property type="entry name" value="TRNA_RRNA METHYLTRANSFERASE SPOU TYPE DOMAIN-CONTAINING PROTEIN"/>
    <property type="match status" value="1"/>
</dbReference>
<dbReference type="Pfam" id="PF00588">
    <property type="entry name" value="SpoU_methylase"/>
    <property type="match status" value="1"/>
</dbReference>
<evidence type="ECO:0000313" key="10">
    <source>
        <dbReference type="EMBL" id="PEN08487.1"/>
    </source>
</evidence>
<dbReference type="EMBL" id="PDEP01000003">
    <property type="protein sequence ID" value="PEN08487.1"/>
    <property type="molecule type" value="Genomic_DNA"/>
</dbReference>
<reference evidence="10 11" key="1">
    <citation type="submission" date="2017-10" db="EMBL/GenBank/DDBJ databases">
        <title>Draft genome of Longimonas halophila.</title>
        <authorList>
            <person name="Goh K.M."/>
            <person name="Shamsir M.S."/>
            <person name="Lim S.W."/>
        </authorList>
    </citation>
    <scope>NUCLEOTIDE SEQUENCE [LARGE SCALE GENOMIC DNA]</scope>
    <source>
        <strain evidence="10 11">KCTC 42399</strain>
    </source>
</reference>
<dbReference type="InterPro" id="IPR029028">
    <property type="entry name" value="Alpha/beta_knot_MTases"/>
</dbReference>
<dbReference type="Proteomes" id="UP000221024">
    <property type="component" value="Unassembled WGS sequence"/>
</dbReference>
<evidence type="ECO:0000256" key="4">
    <source>
        <dbReference type="ARBA" id="ARBA00022691"/>
    </source>
</evidence>
<dbReference type="EC" id="2.1.1.34" evidence="7"/>
<keyword evidence="3 7" id="KW-0808">Transferase</keyword>
<evidence type="ECO:0000256" key="5">
    <source>
        <dbReference type="ARBA" id="ARBA00022694"/>
    </source>
</evidence>
<keyword evidence="11" id="KW-1185">Reference proteome</keyword>
<evidence type="ECO:0000256" key="2">
    <source>
        <dbReference type="ARBA" id="ARBA00022603"/>
    </source>
</evidence>
<dbReference type="Gene3D" id="3.40.1280.10">
    <property type="match status" value="1"/>
</dbReference>
<keyword evidence="6 7" id="KW-0694">RNA-binding</keyword>
<evidence type="ECO:0000256" key="1">
    <source>
        <dbReference type="ARBA" id="ARBA00022555"/>
    </source>
</evidence>
<evidence type="ECO:0000313" key="11">
    <source>
        <dbReference type="Proteomes" id="UP000221024"/>
    </source>
</evidence>
<evidence type="ECO:0000256" key="7">
    <source>
        <dbReference type="HAMAP-Rule" id="MF_02060"/>
    </source>
</evidence>
<comment type="caution">
    <text evidence="7">Lacks conserved residue(s) required for the propagation of feature annotation.</text>
</comment>
<evidence type="ECO:0000256" key="6">
    <source>
        <dbReference type="ARBA" id="ARBA00022884"/>
    </source>
</evidence>
<dbReference type="SUPFAM" id="SSF75217">
    <property type="entry name" value="alpha/beta knot"/>
    <property type="match status" value="1"/>
</dbReference>
<dbReference type="HAMAP" id="MF_02060">
    <property type="entry name" value="tRNA_methyltr_TrmH"/>
    <property type="match status" value="1"/>
</dbReference>
<evidence type="ECO:0000256" key="8">
    <source>
        <dbReference type="SAM" id="MobiDB-lite"/>
    </source>
</evidence>
<dbReference type="InterPro" id="IPR001537">
    <property type="entry name" value="SpoU_MeTrfase"/>
</dbReference>
<comment type="function">
    <text evidence="7">Catalyzes the 2'-O methylation of guanosine at position 18 in tRNA.</text>
</comment>
<keyword evidence="2 7" id="KW-0489">Methyltransferase</keyword>
<comment type="similarity">
    <text evidence="7">Belongs to the class IV-like SAM-binding methyltransferase superfamily. RNA methyltransferase TrmH family.</text>
</comment>
<keyword evidence="4 7" id="KW-0949">S-adenosyl-L-methionine</keyword>
<gene>
    <name evidence="7" type="primary">trmH</name>
    <name evidence="10" type="ORF">CRI93_05100</name>
</gene>
<accession>A0A2H3NV70</accession>
<keyword evidence="1 7" id="KW-0820">tRNA-binding</keyword>
<sequence length="253" mass="28085">MHRLIGPDAAPDHLPRPDAPNAPLQVGDYTLAPSRVIDLLRPFMRDRRLNGIREIVAKRTRTVVPVIEGVVNTGNVSAVMRSTEAMGYQDLHVIATGGRYKHSERTAKGAQRWLDVHQWDAPVPCVEHLQERGYRVAAMYLDDEAVPIASLDFTTPTALVFGNERDGVSEALRDAADISCIIPMDGFTESFNISVAAAVGLYHARHDRMQRQGTHADLSEAEQIRLTARLCMRSVTKADSVLQRVLREQGEMP</sequence>
<organism evidence="10 11">
    <name type="scientific">Longimonas halophila</name>
    <dbReference type="NCBI Taxonomy" id="1469170"/>
    <lineage>
        <taxon>Bacteria</taxon>
        <taxon>Pseudomonadati</taxon>
        <taxon>Rhodothermota</taxon>
        <taxon>Rhodothermia</taxon>
        <taxon>Rhodothermales</taxon>
        <taxon>Salisaetaceae</taxon>
        <taxon>Longimonas</taxon>
    </lineage>
</organism>
<dbReference type="PANTHER" id="PTHR43453">
    <property type="entry name" value="RRNA METHYLASE-LIKE"/>
    <property type="match status" value="1"/>
</dbReference>
<feature type="binding site" evidence="7">
    <location>
        <position position="182"/>
    </location>
    <ligand>
        <name>S-adenosyl-L-methionine</name>
        <dbReference type="ChEBI" id="CHEBI:59789"/>
    </ligand>
</feature>
<feature type="region of interest" description="Disordered" evidence="8">
    <location>
        <begin position="1"/>
        <end position="24"/>
    </location>
</feature>
<dbReference type="CDD" id="cd18092">
    <property type="entry name" value="SpoU-like_TrmH"/>
    <property type="match status" value="1"/>
</dbReference>
<dbReference type="OrthoDB" id="9794400at2"/>
<dbReference type="GO" id="GO:0141100">
    <property type="term" value="F:tRNA (guanine(18)-2'-O)-methyltransferase activity"/>
    <property type="evidence" value="ECO:0007669"/>
    <property type="project" value="UniProtKB-UniRule"/>
</dbReference>
<comment type="caution">
    <text evidence="10">The sequence shown here is derived from an EMBL/GenBank/DDBJ whole genome shotgun (WGS) entry which is preliminary data.</text>
</comment>
<evidence type="ECO:0000256" key="3">
    <source>
        <dbReference type="ARBA" id="ARBA00022679"/>
    </source>
</evidence>
<dbReference type="InterPro" id="IPR029026">
    <property type="entry name" value="tRNA_m1G_MTases_N"/>
</dbReference>
<dbReference type="GO" id="GO:0000049">
    <property type="term" value="F:tRNA binding"/>
    <property type="evidence" value="ECO:0007669"/>
    <property type="project" value="UniProtKB-UniRule"/>
</dbReference>
<proteinExistence type="inferred from homology"/>
<protein>
    <recommendedName>
        <fullName evidence="7">tRNA (guanosine(18)-2'-O)-methyltransferase</fullName>
        <ecNumber evidence="7">2.1.1.34</ecNumber>
    </recommendedName>
    <alternativeName>
        <fullName evidence="7">tRNA [Gm18] methyltransferase</fullName>
    </alternativeName>
</protein>
<feature type="domain" description="tRNA/rRNA methyltransferase SpoU type" evidence="9">
    <location>
        <begin position="66"/>
        <end position="202"/>
    </location>
</feature>
<dbReference type="InterPro" id="IPR033671">
    <property type="entry name" value="TrmH"/>
</dbReference>
<dbReference type="GO" id="GO:0002938">
    <property type="term" value="P:tRNA guanine ribose methylation"/>
    <property type="evidence" value="ECO:0007669"/>
    <property type="project" value="UniProtKB-UniRule"/>
</dbReference>
<dbReference type="AlphaFoldDB" id="A0A2H3NV70"/>
<comment type="catalytic activity">
    <reaction evidence="7">
        <text>guanosine(18) in tRNA + S-adenosyl-L-methionine = 2'-O-methylguanosine(18) in tRNA + S-adenosyl-L-homocysteine + H(+)</text>
        <dbReference type="Rhea" id="RHEA:20077"/>
        <dbReference type="Rhea" id="RHEA-COMP:10190"/>
        <dbReference type="Rhea" id="RHEA-COMP:10192"/>
        <dbReference type="ChEBI" id="CHEBI:15378"/>
        <dbReference type="ChEBI" id="CHEBI:57856"/>
        <dbReference type="ChEBI" id="CHEBI:59789"/>
        <dbReference type="ChEBI" id="CHEBI:74269"/>
        <dbReference type="ChEBI" id="CHEBI:74445"/>
        <dbReference type="EC" id="2.1.1.34"/>
    </reaction>
</comment>
<name>A0A2H3NV70_9BACT</name>
<keyword evidence="5 7" id="KW-0819">tRNA processing</keyword>
<evidence type="ECO:0000259" key="9">
    <source>
        <dbReference type="Pfam" id="PF00588"/>
    </source>
</evidence>